<comment type="subcellular location">
    <subcellularLocation>
        <location evidence="2 14 15">Cytoplasm</location>
    </subcellularLocation>
</comment>
<evidence type="ECO:0000256" key="2">
    <source>
        <dbReference type="ARBA" id="ARBA00004496"/>
    </source>
</evidence>
<evidence type="ECO:0000256" key="11">
    <source>
        <dbReference type="ARBA" id="ARBA00022840"/>
    </source>
</evidence>
<accession>A0A2T5VHL6</accession>
<keyword evidence="10 14" id="KW-0418">Kinase</keyword>
<evidence type="ECO:0000313" key="17">
    <source>
        <dbReference type="EMBL" id="PTW63218.1"/>
    </source>
</evidence>
<dbReference type="PANTHER" id="PTHR10285">
    <property type="entry name" value="URIDINE KINASE"/>
    <property type="match status" value="1"/>
</dbReference>
<dbReference type="GO" id="GO:0004594">
    <property type="term" value="F:pantothenate kinase activity"/>
    <property type="evidence" value="ECO:0007669"/>
    <property type="project" value="UniProtKB-UniRule"/>
</dbReference>
<dbReference type="Pfam" id="PF00485">
    <property type="entry name" value="PRK"/>
    <property type="match status" value="1"/>
</dbReference>
<dbReference type="InterPro" id="IPR006083">
    <property type="entry name" value="PRK/URK"/>
</dbReference>
<evidence type="ECO:0000313" key="18">
    <source>
        <dbReference type="Proteomes" id="UP000244081"/>
    </source>
</evidence>
<evidence type="ECO:0000256" key="10">
    <source>
        <dbReference type="ARBA" id="ARBA00022777"/>
    </source>
</evidence>
<evidence type="ECO:0000256" key="12">
    <source>
        <dbReference type="ARBA" id="ARBA00022993"/>
    </source>
</evidence>
<keyword evidence="11 14" id="KW-0067">ATP-binding</keyword>
<evidence type="ECO:0000256" key="7">
    <source>
        <dbReference type="ARBA" id="ARBA00022490"/>
    </source>
</evidence>
<evidence type="ECO:0000259" key="16">
    <source>
        <dbReference type="Pfam" id="PF00485"/>
    </source>
</evidence>
<proteinExistence type="inferred from homology"/>
<comment type="similarity">
    <text evidence="4 14 15">Belongs to the prokaryotic pantothenate kinase family.</text>
</comment>
<comment type="catalytic activity">
    <reaction evidence="1 14 15">
        <text>(R)-pantothenate + ATP = (R)-4'-phosphopantothenate + ADP + H(+)</text>
        <dbReference type="Rhea" id="RHEA:16373"/>
        <dbReference type="ChEBI" id="CHEBI:10986"/>
        <dbReference type="ChEBI" id="CHEBI:15378"/>
        <dbReference type="ChEBI" id="CHEBI:29032"/>
        <dbReference type="ChEBI" id="CHEBI:30616"/>
        <dbReference type="ChEBI" id="CHEBI:456216"/>
        <dbReference type="EC" id="2.7.1.33"/>
    </reaction>
</comment>
<keyword evidence="9 14" id="KW-0547">Nucleotide-binding</keyword>
<dbReference type="HAMAP" id="MF_00215">
    <property type="entry name" value="Pantothen_kinase_1"/>
    <property type="match status" value="1"/>
</dbReference>
<dbReference type="InterPro" id="IPR027417">
    <property type="entry name" value="P-loop_NTPase"/>
</dbReference>
<evidence type="ECO:0000256" key="13">
    <source>
        <dbReference type="ARBA" id="ARBA00032866"/>
    </source>
</evidence>
<feature type="binding site" evidence="14">
    <location>
        <begin position="148"/>
        <end position="155"/>
    </location>
    <ligand>
        <name>ATP</name>
        <dbReference type="ChEBI" id="CHEBI:30616"/>
    </ligand>
</feature>
<feature type="domain" description="Phosphoribulokinase/uridine kinase" evidence="16">
    <location>
        <begin position="143"/>
        <end position="301"/>
    </location>
</feature>
<dbReference type="GO" id="GO:0005737">
    <property type="term" value="C:cytoplasm"/>
    <property type="evidence" value="ECO:0007669"/>
    <property type="project" value="UniProtKB-SubCell"/>
</dbReference>
<dbReference type="GO" id="GO:0015937">
    <property type="term" value="P:coenzyme A biosynthetic process"/>
    <property type="evidence" value="ECO:0007669"/>
    <property type="project" value="UniProtKB-UniRule"/>
</dbReference>
<dbReference type="Gene3D" id="3.40.50.300">
    <property type="entry name" value="P-loop containing nucleotide triphosphate hydrolases"/>
    <property type="match status" value="1"/>
</dbReference>
<comment type="caution">
    <text evidence="17">The sequence shown here is derived from an EMBL/GenBank/DDBJ whole genome shotgun (WGS) entry which is preliminary data.</text>
</comment>
<protein>
    <recommendedName>
        <fullName evidence="6 14">Pantothenate kinase</fullName>
        <ecNumber evidence="5 14">2.7.1.33</ecNumber>
    </recommendedName>
    <alternativeName>
        <fullName evidence="13 14">Pantothenic acid kinase</fullName>
    </alternativeName>
</protein>
<keyword evidence="12 14" id="KW-0173">Coenzyme A biosynthesis</keyword>
<evidence type="ECO:0000256" key="6">
    <source>
        <dbReference type="ARBA" id="ARBA00015080"/>
    </source>
</evidence>
<dbReference type="InterPro" id="IPR004566">
    <property type="entry name" value="PanK"/>
</dbReference>
<organism evidence="17 18">
    <name type="scientific">Breoghania corrubedonensis</name>
    <dbReference type="NCBI Taxonomy" id="665038"/>
    <lineage>
        <taxon>Bacteria</taxon>
        <taxon>Pseudomonadati</taxon>
        <taxon>Pseudomonadota</taxon>
        <taxon>Alphaproteobacteria</taxon>
        <taxon>Hyphomicrobiales</taxon>
        <taxon>Stappiaceae</taxon>
        <taxon>Breoghania</taxon>
    </lineage>
</organism>
<evidence type="ECO:0000256" key="15">
    <source>
        <dbReference type="RuleBase" id="RU003530"/>
    </source>
</evidence>
<evidence type="ECO:0000256" key="8">
    <source>
        <dbReference type="ARBA" id="ARBA00022679"/>
    </source>
</evidence>
<reference evidence="17 18" key="1">
    <citation type="submission" date="2018-04" db="EMBL/GenBank/DDBJ databases">
        <title>Genomic Encyclopedia of Archaeal and Bacterial Type Strains, Phase II (KMG-II): from individual species to whole genera.</title>
        <authorList>
            <person name="Goeker M."/>
        </authorList>
    </citation>
    <scope>NUCLEOTIDE SEQUENCE [LARGE SCALE GENOMIC DNA]</scope>
    <source>
        <strain evidence="17 18">DSM 23382</strain>
    </source>
</reference>
<dbReference type="Proteomes" id="UP000244081">
    <property type="component" value="Unassembled WGS sequence"/>
</dbReference>
<evidence type="ECO:0000256" key="4">
    <source>
        <dbReference type="ARBA" id="ARBA00006087"/>
    </source>
</evidence>
<keyword evidence="18" id="KW-1185">Reference proteome</keyword>
<sequence>MAGVPFRSKSAIMTGRCAWSLIALSIGRTAGKAADGPELQDLVGARKPLRGERMDEVIPAELSPYTTFTETEWARLRADTPMTLTAEEVRRLQSLNDPVSLAQVESIYLPLSRLLSFYVEAMQGVHLATKKFLGTNSNKVPYIIGVAGSVAVGKSTTARLLQALLARWPASPKVDLVTTDGFLYPNAVLEREGLMRRKGFPDSYDLPELLHFLSDIKAGRRNVRAPVYSHFYYDVMPGQSIFIDRPDILIVEGLNVLQTSKLPRDGKAVPYVSDFFDFSVYIDAEIPILHDWYVQRFMRLRETAFRDEGSYFHKYSKVTDKEAMDIANDLWTNINLENLSENILPTRPRADLILTKAVNHSIERVALRKI</sequence>
<evidence type="ECO:0000256" key="9">
    <source>
        <dbReference type="ARBA" id="ARBA00022741"/>
    </source>
</evidence>
<dbReference type="GO" id="GO:0005524">
    <property type="term" value="F:ATP binding"/>
    <property type="evidence" value="ECO:0007669"/>
    <property type="project" value="UniProtKB-UniRule"/>
</dbReference>
<keyword evidence="7 14" id="KW-0963">Cytoplasm</keyword>
<name>A0A2T5VHL6_9HYPH</name>
<dbReference type="CDD" id="cd02025">
    <property type="entry name" value="PanK"/>
    <property type="match status" value="1"/>
</dbReference>
<evidence type="ECO:0000256" key="14">
    <source>
        <dbReference type="HAMAP-Rule" id="MF_00215"/>
    </source>
</evidence>
<gene>
    <name evidence="14" type="primary">coaA</name>
    <name evidence="17" type="ORF">C8N35_1011269</name>
</gene>
<dbReference type="SUPFAM" id="SSF52540">
    <property type="entry name" value="P-loop containing nucleoside triphosphate hydrolases"/>
    <property type="match status" value="1"/>
</dbReference>
<evidence type="ECO:0000256" key="1">
    <source>
        <dbReference type="ARBA" id="ARBA00001206"/>
    </source>
</evidence>
<evidence type="ECO:0000256" key="3">
    <source>
        <dbReference type="ARBA" id="ARBA00005225"/>
    </source>
</evidence>
<evidence type="ECO:0000256" key="5">
    <source>
        <dbReference type="ARBA" id="ARBA00012102"/>
    </source>
</evidence>
<keyword evidence="8 14" id="KW-0808">Transferase</keyword>
<dbReference type="EMBL" id="QAYG01000001">
    <property type="protein sequence ID" value="PTW63218.1"/>
    <property type="molecule type" value="Genomic_DNA"/>
</dbReference>
<dbReference type="NCBIfam" id="TIGR00554">
    <property type="entry name" value="panK_bact"/>
    <property type="match status" value="1"/>
</dbReference>
<comment type="pathway">
    <text evidence="3 14 15">Cofactor biosynthesis; coenzyme A biosynthesis; CoA from (R)-pantothenate: step 1/5.</text>
</comment>
<dbReference type="AlphaFoldDB" id="A0A2T5VHL6"/>
<dbReference type="EC" id="2.7.1.33" evidence="5 14"/>
<dbReference type="UniPathway" id="UPA00241">
    <property type="reaction ID" value="UER00352"/>
</dbReference>